<gene>
    <name evidence="4" type="ORF">ASTO00021_LOCUS12805</name>
</gene>
<dbReference type="PANTHER" id="PTHR32385:SF15">
    <property type="entry name" value="INOSITOL PHOSPHOCERAMIDE MANNOSYLTRANSFERASE 1"/>
    <property type="match status" value="1"/>
</dbReference>
<protein>
    <recommendedName>
        <fullName evidence="5">Alpha 1,4-glycosyltransferase domain-containing protein</fullName>
    </recommendedName>
</protein>
<dbReference type="InterPro" id="IPR007577">
    <property type="entry name" value="GlycoTrfase_DXD_sugar-bd_CS"/>
</dbReference>
<evidence type="ECO:0000256" key="3">
    <source>
        <dbReference type="SAM" id="Phobius"/>
    </source>
</evidence>
<evidence type="ECO:0000256" key="1">
    <source>
        <dbReference type="ARBA" id="ARBA00022679"/>
    </source>
</evidence>
<dbReference type="GO" id="GO:0016020">
    <property type="term" value="C:membrane"/>
    <property type="evidence" value="ECO:0007669"/>
    <property type="project" value="GOC"/>
</dbReference>
<feature type="region of interest" description="Disordered" evidence="2">
    <location>
        <begin position="421"/>
        <end position="444"/>
    </location>
</feature>
<reference evidence="4" key="1">
    <citation type="submission" date="2021-01" db="EMBL/GenBank/DDBJ databases">
        <authorList>
            <person name="Corre E."/>
            <person name="Pelletier E."/>
            <person name="Niang G."/>
            <person name="Scheremetjew M."/>
            <person name="Finn R."/>
            <person name="Kale V."/>
            <person name="Holt S."/>
            <person name="Cochrane G."/>
            <person name="Meng A."/>
            <person name="Brown T."/>
            <person name="Cohen L."/>
        </authorList>
    </citation>
    <scope>NUCLEOTIDE SEQUENCE</scope>
    <source>
        <strain evidence="4">GSBS06</strain>
    </source>
</reference>
<name>A0A7S3PKX6_9STRA</name>
<keyword evidence="3" id="KW-0812">Transmembrane</keyword>
<evidence type="ECO:0000256" key="2">
    <source>
        <dbReference type="SAM" id="MobiDB-lite"/>
    </source>
</evidence>
<keyword evidence="1" id="KW-0808">Transferase</keyword>
<dbReference type="Pfam" id="PF04488">
    <property type="entry name" value="Gly_transf_sug"/>
    <property type="match status" value="1"/>
</dbReference>
<dbReference type="PANTHER" id="PTHR32385">
    <property type="entry name" value="MANNOSYL PHOSPHORYLINOSITOL CERAMIDE SYNTHASE"/>
    <property type="match status" value="1"/>
</dbReference>
<dbReference type="GO" id="GO:0051999">
    <property type="term" value="P:mannosyl-inositol phosphorylceramide biosynthetic process"/>
    <property type="evidence" value="ECO:0007669"/>
    <property type="project" value="TreeGrafter"/>
</dbReference>
<evidence type="ECO:0000313" key="4">
    <source>
        <dbReference type="EMBL" id="CAE0442695.1"/>
    </source>
</evidence>
<dbReference type="SUPFAM" id="SSF53448">
    <property type="entry name" value="Nucleotide-diphospho-sugar transferases"/>
    <property type="match status" value="1"/>
</dbReference>
<dbReference type="Gene3D" id="3.90.550.20">
    <property type="match status" value="1"/>
</dbReference>
<organism evidence="4">
    <name type="scientific">Aplanochytrium stocchinoi</name>
    <dbReference type="NCBI Taxonomy" id="215587"/>
    <lineage>
        <taxon>Eukaryota</taxon>
        <taxon>Sar</taxon>
        <taxon>Stramenopiles</taxon>
        <taxon>Bigyra</taxon>
        <taxon>Labyrinthulomycetes</taxon>
        <taxon>Thraustochytrida</taxon>
        <taxon>Thraustochytriidae</taxon>
        <taxon>Aplanochytrium</taxon>
    </lineage>
</organism>
<dbReference type="InterPro" id="IPR029044">
    <property type="entry name" value="Nucleotide-diphossugar_trans"/>
</dbReference>
<feature type="compositionally biased region" description="Basic and acidic residues" evidence="2">
    <location>
        <begin position="377"/>
        <end position="391"/>
    </location>
</feature>
<dbReference type="AlphaFoldDB" id="A0A7S3PKX6"/>
<evidence type="ECO:0008006" key="5">
    <source>
        <dbReference type="Google" id="ProtNLM"/>
    </source>
</evidence>
<keyword evidence="3" id="KW-1133">Transmembrane helix</keyword>
<accession>A0A7S3PKX6</accession>
<dbReference type="EMBL" id="HBIN01016823">
    <property type="protein sequence ID" value="CAE0442695.1"/>
    <property type="molecule type" value="Transcribed_RNA"/>
</dbReference>
<keyword evidence="3" id="KW-0472">Membrane</keyword>
<dbReference type="GO" id="GO:0000030">
    <property type="term" value="F:mannosyltransferase activity"/>
    <property type="evidence" value="ECO:0007669"/>
    <property type="project" value="TreeGrafter"/>
</dbReference>
<sequence>MGLKFQVYICIYASLLTFAPLISLILGLVFKITSEVQKKLNYTYIMAGKLDGILLQRQRSYKATVQEVSKLEEGFETLLAISAEAKRKNQIPRIIHKIWWQGLDGLPEKYKQPLESWRMINPEWLIVIWDEKAIFNMMKEFYPRYEALMNDYPYMIQKIDAAKYFFLEKFGGMYSDMDQFCLRAIEQLIDPETEKADLVCSLLTEKRTMVMMASSFKLGSGPYINNAFCICKPEVEVWEDVRHKLASKRHGKGFQNKEIQVLNTTGPVLFTKGIKNAIEHEKNLTGKDTVESVRLIESKYIDPYSIYFKIGKEKNFEKLLNKILEEDEALCISFLNSSWTNSLDAWYTPMLSNIVHYKHRKVFGKKKSNDSPSSSSEKIEKPHEKDHSSTKWFKDASAGWLNSLGLSKEKTNSLLGNWKKHDESEELIGNDTETSTDALAEQTK</sequence>
<feature type="transmembrane region" description="Helical" evidence="3">
    <location>
        <begin position="6"/>
        <end position="30"/>
    </location>
</feature>
<dbReference type="InterPro" id="IPR051706">
    <property type="entry name" value="Glycosyltransferase_domain"/>
</dbReference>
<feature type="region of interest" description="Disordered" evidence="2">
    <location>
        <begin position="364"/>
        <end position="391"/>
    </location>
</feature>
<proteinExistence type="predicted"/>